<evidence type="ECO:0000313" key="3">
    <source>
        <dbReference type="EMBL" id="EKG14235.1"/>
    </source>
</evidence>
<dbReference type="InterPro" id="IPR013096">
    <property type="entry name" value="Cupin_2"/>
</dbReference>
<dbReference type="eggNOG" id="ENOG502SPAJ">
    <property type="taxonomic scope" value="Eukaryota"/>
</dbReference>
<organism evidence="3 4">
    <name type="scientific">Macrophomina phaseolina (strain MS6)</name>
    <name type="common">Charcoal rot fungus</name>
    <dbReference type="NCBI Taxonomy" id="1126212"/>
    <lineage>
        <taxon>Eukaryota</taxon>
        <taxon>Fungi</taxon>
        <taxon>Dikarya</taxon>
        <taxon>Ascomycota</taxon>
        <taxon>Pezizomycotina</taxon>
        <taxon>Dothideomycetes</taxon>
        <taxon>Dothideomycetes incertae sedis</taxon>
        <taxon>Botryosphaeriales</taxon>
        <taxon>Botryosphaeriaceae</taxon>
        <taxon>Macrophomina</taxon>
    </lineage>
</organism>
<dbReference type="EMBL" id="AHHD01000364">
    <property type="protein sequence ID" value="EKG14235.1"/>
    <property type="molecule type" value="Genomic_DNA"/>
</dbReference>
<accession>K2SBI9</accession>
<dbReference type="PANTHER" id="PTHR35848:SF6">
    <property type="entry name" value="CUPIN TYPE-2 DOMAIN-CONTAINING PROTEIN"/>
    <property type="match status" value="1"/>
</dbReference>
<proteinExistence type="predicted"/>
<dbReference type="CDD" id="cd02208">
    <property type="entry name" value="cupin_RmlC-like"/>
    <property type="match status" value="1"/>
</dbReference>
<sequence>MTCLQRRTALISACFASIARYENKHQESNKMSAPHCKQCFLHLQDLSKNPSSSFAESSRGNTTWHTLLSAPTTPTDTLSAGIAVCPSNGSLALHRHKQAEIYYVLSGSGEVEIDGARQRVSKNMIIWIPGDAEHGVFCGDGEELKWLYIFPESKFEDIVYRFSNEEQSQPRRTSKL</sequence>
<dbReference type="InterPro" id="IPR051610">
    <property type="entry name" value="GPI/OXD"/>
</dbReference>
<dbReference type="InterPro" id="IPR014710">
    <property type="entry name" value="RmlC-like_jellyroll"/>
</dbReference>
<keyword evidence="1" id="KW-0479">Metal-binding</keyword>
<dbReference type="PANTHER" id="PTHR35848">
    <property type="entry name" value="OXALATE-BINDING PROTEIN"/>
    <property type="match status" value="1"/>
</dbReference>
<dbReference type="VEuPathDB" id="FungiDB:MPH_08610"/>
<dbReference type="SUPFAM" id="SSF51182">
    <property type="entry name" value="RmlC-like cupins"/>
    <property type="match status" value="1"/>
</dbReference>
<reference evidence="3 4" key="1">
    <citation type="journal article" date="2012" name="BMC Genomics">
        <title>Tools to kill: Genome of one of the most destructive plant pathogenic fungi Macrophomina phaseolina.</title>
        <authorList>
            <person name="Islam M.S."/>
            <person name="Haque M.S."/>
            <person name="Islam M.M."/>
            <person name="Emdad E.M."/>
            <person name="Halim A."/>
            <person name="Hossen Q.M.M."/>
            <person name="Hossain M.Z."/>
            <person name="Ahmed B."/>
            <person name="Rahim S."/>
            <person name="Rahman M.S."/>
            <person name="Alam M.M."/>
            <person name="Hou S."/>
            <person name="Wan X."/>
            <person name="Saito J.A."/>
            <person name="Alam M."/>
        </authorList>
    </citation>
    <scope>NUCLEOTIDE SEQUENCE [LARGE SCALE GENOMIC DNA]</scope>
    <source>
        <strain evidence="3 4">MS6</strain>
    </source>
</reference>
<dbReference type="HOGENOM" id="CLU_122927_1_0_1"/>
<comment type="caution">
    <text evidence="3">The sequence shown here is derived from an EMBL/GenBank/DDBJ whole genome shotgun (WGS) entry which is preliminary data.</text>
</comment>
<dbReference type="Proteomes" id="UP000007129">
    <property type="component" value="Unassembled WGS sequence"/>
</dbReference>
<dbReference type="GO" id="GO:0046872">
    <property type="term" value="F:metal ion binding"/>
    <property type="evidence" value="ECO:0007669"/>
    <property type="project" value="UniProtKB-KW"/>
</dbReference>
<name>K2SBI9_MACPH</name>
<evidence type="ECO:0000259" key="2">
    <source>
        <dbReference type="Pfam" id="PF07883"/>
    </source>
</evidence>
<evidence type="ECO:0000256" key="1">
    <source>
        <dbReference type="ARBA" id="ARBA00022723"/>
    </source>
</evidence>
<evidence type="ECO:0000313" key="4">
    <source>
        <dbReference type="Proteomes" id="UP000007129"/>
    </source>
</evidence>
<feature type="domain" description="Cupin type-2" evidence="2">
    <location>
        <begin position="87"/>
        <end position="150"/>
    </location>
</feature>
<protein>
    <submittedName>
        <fullName evidence="3">Cupin RmlC-type</fullName>
    </submittedName>
</protein>
<gene>
    <name evidence="3" type="ORF">MPH_08610</name>
</gene>
<dbReference type="Pfam" id="PF07883">
    <property type="entry name" value="Cupin_2"/>
    <property type="match status" value="1"/>
</dbReference>
<dbReference type="Gene3D" id="2.60.120.10">
    <property type="entry name" value="Jelly Rolls"/>
    <property type="match status" value="1"/>
</dbReference>
<dbReference type="AlphaFoldDB" id="K2SBI9"/>
<dbReference type="InterPro" id="IPR011051">
    <property type="entry name" value="RmlC_Cupin_sf"/>
</dbReference>
<dbReference type="InParanoid" id="K2SBI9"/>
<dbReference type="OrthoDB" id="445803at2759"/>